<dbReference type="Proteomes" id="UP000008322">
    <property type="component" value="Chromosome"/>
</dbReference>
<sequence length="55" mass="6093">MTGESQLSNYIPGLALLTNSSTAHIKSLDIWFKGDVVERYNFSQTASKVTRGMID</sequence>
<evidence type="ECO:0000313" key="2">
    <source>
        <dbReference type="Proteomes" id="UP000008322"/>
    </source>
</evidence>
<proteinExistence type="predicted"/>
<organism evidence="1 2">
    <name type="scientific">Salmonella dublin (strain CT_02021853)</name>
    <dbReference type="NCBI Taxonomy" id="439851"/>
    <lineage>
        <taxon>Bacteria</taxon>
        <taxon>Pseudomonadati</taxon>
        <taxon>Pseudomonadota</taxon>
        <taxon>Gammaproteobacteria</taxon>
        <taxon>Enterobacterales</taxon>
        <taxon>Enterobacteriaceae</taxon>
        <taxon>Salmonella</taxon>
    </lineage>
</organism>
<dbReference type="AlphaFoldDB" id="A0A6C7A473"/>
<reference evidence="1 2" key="1">
    <citation type="journal article" date="2011" name="J. Bacteriol.">
        <title>Comparative genomics of 28 Salmonella enterica isolates: evidence for CRISPR-mediated adaptive sublineage evolution.</title>
        <authorList>
            <person name="Fricke W.F."/>
            <person name="Mammel M.K."/>
            <person name="McDermott P.F."/>
            <person name="Tartera C."/>
            <person name="White D.G."/>
            <person name="Leclerc J.E."/>
            <person name="Ravel J."/>
            <person name="Cebula T.A."/>
        </authorList>
    </citation>
    <scope>NUCLEOTIDE SEQUENCE [LARGE SCALE GENOMIC DNA]</scope>
    <source>
        <strain evidence="1 2">CT_02021853</strain>
    </source>
</reference>
<gene>
    <name evidence="1" type="ordered locus">SeD_A2320</name>
</gene>
<accession>A0A6C7A473</accession>
<name>A0A6C7A473_SALDC</name>
<protein>
    <submittedName>
        <fullName evidence="1">Uncharacterized protein</fullName>
    </submittedName>
</protein>
<evidence type="ECO:0000313" key="1">
    <source>
        <dbReference type="EMBL" id="ACH77995.1"/>
    </source>
</evidence>
<dbReference type="EMBL" id="CP001144">
    <property type="protein sequence ID" value="ACH77995.1"/>
    <property type="molecule type" value="Genomic_DNA"/>
</dbReference>
<dbReference type="KEGG" id="sed:SeD_A2320"/>